<dbReference type="PANTHER" id="PTHR47306:SF2">
    <property type="entry name" value="CORE-BINDING (CB) DOMAIN-CONTAINING PROTEIN"/>
    <property type="match status" value="1"/>
</dbReference>
<keyword evidence="2" id="KW-1185">Reference proteome</keyword>
<dbReference type="PANTHER" id="PTHR47306">
    <property type="entry name" value="SI:CH211-178J18.4-RELATED"/>
    <property type="match status" value="1"/>
</dbReference>
<name>A0A9W7TEG7_TRIRA</name>
<proteinExistence type="predicted"/>
<reference evidence="1" key="1">
    <citation type="submission" date="2021-02" db="EMBL/GenBank/DDBJ databases">
        <title>Comparative genomics reveals that relaxation of natural selection precedes convergent phenotypic evolution of cavefish.</title>
        <authorList>
            <person name="Peng Z."/>
        </authorList>
    </citation>
    <scope>NUCLEOTIDE SEQUENCE</scope>
    <source>
        <tissue evidence="1">Muscle</tissue>
    </source>
</reference>
<evidence type="ECO:0000313" key="1">
    <source>
        <dbReference type="EMBL" id="KAI7795266.1"/>
    </source>
</evidence>
<evidence type="ECO:0000313" key="2">
    <source>
        <dbReference type="Proteomes" id="UP001059041"/>
    </source>
</evidence>
<dbReference type="AlphaFoldDB" id="A0A9W7TEG7"/>
<dbReference type="EMBL" id="JAFHDT010000020">
    <property type="protein sequence ID" value="KAI7795266.1"/>
    <property type="molecule type" value="Genomic_DNA"/>
</dbReference>
<accession>A0A9W7TEG7</accession>
<protein>
    <submittedName>
        <fullName evidence="1">Uncharacterized protein</fullName>
    </submittedName>
</protein>
<dbReference type="Proteomes" id="UP001059041">
    <property type="component" value="Linkage Group LG20"/>
</dbReference>
<organism evidence="1 2">
    <name type="scientific">Triplophysa rosa</name>
    <name type="common">Cave loach</name>
    <dbReference type="NCBI Taxonomy" id="992332"/>
    <lineage>
        <taxon>Eukaryota</taxon>
        <taxon>Metazoa</taxon>
        <taxon>Chordata</taxon>
        <taxon>Craniata</taxon>
        <taxon>Vertebrata</taxon>
        <taxon>Euteleostomi</taxon>
        <taxon>Actinopterygii</taxon>
        <taxon>Neopterygii</taxon>
        <taxon>Teleostei</taxon>
        <taxon>Ostariophysi</taxon>
        <taxon>Cypriniformes</taxon>
        <taxon>Nemacheilidae</taxon>
        <taxon>Triplophysa</taxon>
    </lineage>
</organism>
<gene>
    <name evidence="1" type="ORF">IRJ41_013178</name>
</gene>
<comment type="caution">
    <text evidence="1">The sequence shown here is derived from an EMBL/GenBank/DDBJ whole genome shotgun (WGS) entry which is preliminary data.</text>
</comment>
<sequence length="158" mass="17569">MASQSSNVHHRHYLVGPKCKKTQATLSVHLRRVCMKDATPKVITEVVEKAKANSLEILRSGIVFSYGHLAKIMLDASPIDRMIEELERRHIVVTNIPPAMASASMPSTGMTPQPAIVNRTIEHTFHESDSCLVRHGTAALDDERKNLQRTFQAECSQA</sequence>